<gene>
    <name evidence="1" type="ORF">C5Y98_08565</name>
</gene>
<accession>A0A2S8G102</accession>
<dbReference type="OrthoDB" id="285838at2"/>
<proteinExistence type="predicted"/>
<dbReference type="Proteomes" id="UP000239388">
    <property type="component" value="Unassembled WGS sequence"/>
</dbReference>
<comment type="caution">
    <text evidence="1">The sequence shown here is derived from an EMBL/GenBank/DDBJ whole genome shotgun (WGS) entry which is preliminary data.</text>
</comment>
<dbReference type="RefSeq" id="WP_105353285.1">
    <property type="nucleotide sequence ID" value="NZ_PUIB01000011.1"/>
</dbReference>
<name>A0A2S8G102_9BACT</name>
<sequence>MRNFIIATLLGIALMGNTGCFLPIYSADPTTRTTELIYTSENMRHVLEEWQRIWFLDQPSHLSPYRTHGGII</sequence>
<evidence type="ECO:0000313" key="1">
    <source>
        <dbReference type="EMBL" id="PQO38122.1"/>
    </source>
</evidence>
<evidence type="ECO:0000313" key="2">
    <source>
        <dbReference type="Proteomes" id="UP000239388"/>
    </source>
</evidence>
<dbReference type="EMBL" id="PUIB01000011">
    <property type="protein sequence ID" value="PQO38122.1"/>
    <property type="molecule type" value="Genomic_DNA"/>
</dbReference>
<organism evidence="1 2">
    <name type="scientific">Blastopirellula marina</name>
    <dbReference type="NCBI Taxonomy" id="124"/>
    <lineage>
        <taxon>Bacteria</taxon>
        <taxon>Pseudomonadati</taxon>
        <taxon>Planctomycetota</taxon>
        <taxon>Planctomycetia</taxon>
        <taxon>Pirellulales</taxon>
        <taxon>Pirellulaceae</taxon>
        <taxon>Blastopirellula</taxon>
    </lineage>
</organism>
<dbReference type="AlphaFoldDB" id="A0A2S8G102"/>
<reference evidence="1 2" key="1">
    <citation type="submission" date="2018-02" db="EMBL/GenBank/DDBJ databases">
        <title>Comparative genomes isolates from brazilian mangrove.</title>
        <authorList>
            <person name="Araujo J.E."/>
            <person name="Taketani R.G."/>
            <person name="Silva M.C.P."/>
            <person name="Loureco M.V."/>
            <person name="Andreote F.D."/>
        </authorList>
    </citation>
    <scope>NUCLEOTIDE SEQUENCE [LARGE SCALE GENOMIC DNA]</scope>
    <source>
        <strain evidence="1 2">NAP PRIS-MGV</strain>
    </source>
</reference>
<protein>
    <submittedName>
        <fullName evidence="1">Uncharacterized protein</fullName>
    </submittedName>
</protein>